<keyword evidence="6" id="KW-1185">Reference proteome</keyword>
<comment type="similarity">
    <text evidence="1">Belongs to the Di19 family.</text>
</comment>
<accession>A0ABR2RRR5</accession>
<dbReference type="InterPro" id="IPR008598">
    <property type="entry name" value="Di19_Zn-bd"/>
</dbReference>
<evidence type="ECO:0000256" key="2">
    <source>
        <dbReference type="SAM" id="MobiDB-lite"/>
    </source>
</evidence>
<evidence type="ECO:0000259" key="3">
    <source>
        <dbReference type="Pfam" id="PF05605"/>
    </source>
</evidence>
<feature type="domain" description="Di19 C-terminal" evidence="4">
    <location>
        <begin position="139"/>
        <end position="240"/>
    </location>
</feature>
<evidence type="ECO:0000313" key="5">
    <source>
        <dbReference type="EMBL" id="KAK9015693.1"/>
    </source>
</evidence>
<evidence type="ECO:0000313" key="6">
    <source>
        <dbReference type="Proteomes" id="UP001396334"/>
    </source>
</evidence>
<organism evidence="5 6">
    <name type="scientific">Hibiscus sabdariffa</name>
    <name type="common">roselle</name>
    <dbReference type="NCBI Taxonomy" id="183260"/>
    <lineage>
        <taxon>Eukaryota</taxon>
        <taxon>Viridiplantae</taxon>
        <taxon>Streptophyta</taxon>
        <taxon>Embryophyta</taxon>
        <taxon>Tracheophyta</taxon>
        <taxon>Spermatophyta</taxon>
        <taxon>Magnoliopsida</taxon>
        <taxon>eudicotyledons</taxon>
        <taxon>Gunneridae</taxon>
        <taxon>Pentapetalae</taxon>
        <taxon>rosids</taxon>
        <taxon>malvids</taxon>
        <taxon>Malvales</taxon>
        <taxon>Malvaceae</taxon>
        <taxon>Malvoideae</taxon>
        <taxon>Hibiscus</taxon>
    </lineage>
</organism>
<comment type="caution">
    <text evidence="5">The sequence shown here is derived from an EMBL/GenBank/DDBJ whole genome shotgun (WGS) entry which is preliminary data.</text>
</comment>
<feature type="compositionally biased region" description="Basic and acidic residues" evidence="2">
    <location>
        <begin position="207"/>
        <end position="223"/>
    </location>
</feature>
<dbReference type="Pfam" id="PF05605">
    <property type="entry name" value="zf-Di19"/>
    <property type="match status" value="1"/>
</dbReference>
<feature type="region of interest" description="Disordered" evidence="2">
    <location>
        <begin position="189"/>
        <end position="223"/>
    </location>
</feature>
<dbReference type="PANTHER" id="PTHR31875">
    <property type="entry name" value="PROTEIN DEHYDRATION-INDUCED 19"/>
    <property type="match status" value="1"/>
</dbReference>
<reference evidence="5 6" key="1">
    <citation type="journal article" date="2024" name="G3 (Bethesda)">
        <title>Genome assembly of Hibiscus sabdariffa L. provides insights into metabolisms of medicinal natural products.</title>
        <authorList>
            <person name="Kim T."/>
        </authorList>
    </citation>
    <scope>NUCLEOTIDE SEQUENCE [LARGE SCALE GENOMIC DNA]</scope>
    <source>
        <strain evidence="5">TK-2024</strain>
        <tissue evidence="5">Old leaves</tissue>
    </source>
</reference>
<dbReference type="Proteomes" id="UP001396334">
    <property type="component" value="Unassembled WGS sequence"/>
</dbReference>
<feature type="domain" description="Di19 zinc-binding" evidence="3">
    <location>
        <begin position="43"/>
        <end position="95"/>
    </location>
</feature>
<name>A0ABR2RRR5_9ROSI</name>
<evidence type="ECO:0000256" key="1">
    <source>
        <dbReference type="ARBA" id="ARBA00007109"/>
    </source>
</evidence>
<proteinExistence type="inferred from homology"/>
<protein>
    <submittedName>
        <fullName evidence="5">Uncharacterized protein</fullName>
    </submittedName>
</protein>
<evidence type="ECO:0000259" key="4">
    <source>
        <dbReference type="Pfam" id="PF14571"/>
    </source>
</evidence>
<dbReference type="InterPro" id="IPR027935">
    <property type="entry name" value="Di19_C"/>
</dbReference>
<dbReference type="PANTHER" id="PTHR31875:SF25">
    <property type="entry name" value="PROTEIN DEHYDRATION-INDUCED 19 HOMOLOG 2"/>
    <property type="match status" value="1"/>
</dbReference>
<dbReference type="Pfam" id="PF14571">
    <property type="entry name" value="Di19_C"/>
    <property type="match status" value="1"/>
</dbReference>
<dbReference type="EMBL" id="JBBPBN010000021">
    <property type="protein sequence ID" value="KAK9015693.1"/>
    <property type="molecule type" value="Genomic_DNA"/>
</dbReference>
<gene>
    <name evidence="5" type="ORF">V6N11_006787</name>
</gene>
<sequence length="245" mass="27649">MEDDTWSFAFSASSMSYQSTLKSPSDLCIDFEEIEEDDELKTEYPCPYCSEDFDLLGLCCHIDDEHHLEAGHGVCPVCALRVGMNMVDHITTQHGNIFKISFYFIRLGDVTHHAFFISFISFSINHRIKLHKGDSYSTLSSLRKELHDSQYQSFLSKSWSSLSSSNTALHSLLSFLSYPPLADSSESVKSATSSEATLEDNVSNENMLEKDVQPSPWSDKEHLEKSKRCEFMQGLLLSTITDDGL</sequence>
<dbReference type="InterPro" id="IPR033347">
    <property type="entry name" value="Di19"/>
</dbReference>